<dbReference type="SUPFAM" id="SSF50630">
    <property type="entry name" value="Acid proteases"/>
    <property type="match status" value="1"/>
</dbReference>
<evidence type="ECO:0000259" key="16">
    <source>
        <dbReference type="PROSITE" id="PS51767"/>
    </source>
</evidence>
<keyword evidence="5 13" id="KW-0645">Protease</keyword>
<dbReference type="InterPro" id="IPR033121">
    <property type="entry name" value="PEPTIDASE_A1"/>
</dbReference>
<dbReference type="Pfam" id="PF14543">
    <property type="entry name" value="TAXi_N"/>
    <property type="match status" value="1"/>
</dbReference>
<comment type="caution">
    <text evidence="17">The sequence shown here is derived from an EMBL/GenBank/DDBJ whole genome shotgun (WGS) entry which is preliminary data.</text>
</comment>
<dbReference type="FunFam" id="2.40.70.10:FF:000014">
    <property type="entry name" value="Aspartyl protease family protein 1"/>
    <property type="match status" value="1"/>
</dbReference>
<keyword evidence="14" id="KW-1133">Transmembrane helix</keyword>
<feature type="transmembrane region" description="Helical" evidence="14">
    <location>
        <begin position="508"/>
        <end position="530"/>
    </location>
</feature>
<comment type="subcellular location">
    <subcellularLocation>
        <location evidence="1">Cell membrane</location>
        <topology evidence="1">Lipid-anchor</topology>
        <topology evidence="1">GPI-anchor</topology>
    </subcellularLocation>
</comment>
<evidence type="ECO:0000256" key="2">
    <source>
        <dbReference type="ARBA" id="ARBA00007447"/>
    </source>
</evidence>
<evidence type="ECO:0000256" key="13">
    <source>
        <dbReference type="RuleBase" id="RU000454"/>
    </source>
</evidence>
<keyword evidence="14" id="KW-0812">Transmembrane</keyword>
<keyword evidence="3" id="KW-1003">Cell membrane</keyword>
<feature type="active site" evidence="12">
    <location>
        <position position="334"/>
    </location>
</feature>
<evidence type="ECO:0000256" key="9">
    <source>
        <dbReference type="ARBA" id="ARBA00023136"/>
    </source>
</evidence>
<dbReference type="PANTHER" id="PTHR13683:SF826">
    <property type="entry name" value="ASPARTYL PROTEASE FAMILY PROTEIN 1"/>
    <property type="match status" value="1"/>
</dbReference>
<keyword evidence="4" id="KW-0336">GPI-anchor</keyword>
<dbReference type="InterPro" id="IPR001969">
    <property type="entry name" value="Aspartic_peptidase_AS"/>
</dbReference>
<evidence type="ECO:0000256" key="14">
    <source>
        <dbReference type="SAM" id="Phobius"/>
    </source>
</evidence>
<keyword evidence="7 13" id="KW-0064">Aspartyl protease</keyword>
<reference evidence="17 18" key="1">
    <citation type="journal article" date="2023" name="Hortic Res">
        <title>Pangenome of water caltrop reveals structural variations and asymmetric subgenome divergence after allopolyploidization.</title>
        <authorList>
            <person name="Zhang X."/>
            <person name="Chen Y."/>
            <person name="Wang L."/>
            <person name="Yuan Y."/>
            <person name="Fang M."/>
            <person name="Shi L."/>
            <person name="Lu R."/>
            <person name="Comes H.P."/>
            <person name="Ma Y."/>
            <person name="Chen Y."/>
            <person name="Huang G."/>
            <person name="Zhou Y."/>
            <person name="Zheng Z."/>
            <person name="Qiu Y."/>
        </authorList>
    </citation>
    <scope>NUCLEOTIDE SEQUENCE [LARGE SCALE GENOMIC DNA]</scope>
    <source>
        <tissue evidence="17">Roots</tissue>
    </source>
</reference>
<evidence type="ECO:0000256" key="12">
    <source>
        <dbReference type="PIRSR" id="PIRSR601461-1"/>
    </source>
</evidence>
<dbReference type="GO" id="GO:0005886">
    <property type="term" value="C:plasma membrane"/>
    <property type="evidence" value="ECO:0007669"/>
    <property type="project" value="UniProtKB-SubCell"/>
</dbReference>
<keyword evidence="8 13" id="KW-0378">Hydrolase</keyword>
<organism evidence="17 18">
    <name type="scientific">Trapa incisa</name>
    <dbReference type="NCBI Taxonomy" id="236973"/>
    <lineage>
        <taxon>Eukaryota</taxon>
        <taxon>Viridiplantae</taxon>
        <taxon>Streptophyta</taxon>
        <taxon>Embryophyta</taxon>
        <taxon>Tracheophyta</taxon>
        <taxon>Spermatophyta</taxon>
        <taxon>Magnoliopsida</taxon>
        <taxon>eudicotyledons</taxon>
        <taxon>Gunneridae</taxon>
        <taxon>Pentapetalae</taxon>
        <taxon>rosids</taxon>
        <taxon>malvids</taxon>
        <taxon>Myrtales</taxon>
        <taxon>Lythraceae</taxon>
        <taxon>Trapa</taxon>
    </lineage>
</organism>
<sequence length="540" mass="59026">MARGESRLWSRRLLIKCLLMLLPLLSLGWRASQGLGTFGFDIHHRFSDPVRGVLDADDWELPEKGSVVYYAVMAHRDRAIHGRRLADNHVAPLTFSTGNETYRLNSLGFLHYANVTVGTPGSWFLVALDTGSDLFWLPCDCSSCVLALRSSSGQRLSLDIYSPSTSSTSYIVPCNSTLCTAQAQCHSSPGSCPYKVIYLSNGTSSTGVLVDDVLHLITDDDQTKAVDARITFGCGQVEAGSFLNGAALNGLLGLGIRNISVPSRLAKEGLAANSFSMCFRVDGIGRISFGDKGSINQGETPFNLQQPHPTYNVTVSQITIGGSTKIIEFTAIFDSGTSFTYLKDPAYTLISETFDSLVQDTRLSSDLNLPFEYCYVLSSTQTSYTYPTMNLTMKGGDQFSVNDPTGLAHTEDGSHIYCLTLVKSRDVNIIGQNFMTGYHIVFDREKMVLGWEASDCYKETNSSMLNIPRTRAAAVPPTAIVNPQATSGGGNRTRSLPNASNYLLVLNYYTFITLILFSFLATTWSSFFLLPCSSHSCNIQ</sequence>
<dbReference type="GO" id="GO:0006508">
    <property type="term" value="P:proteolysis"/>
    <property type="evidence" value="ECO:0007669"/>
    <property type="project" value="UniProtKB-KW"/>
</dbReference>
<evidence type="ECO:0000256" key="15">
    <source>
        <dbReference type="SAM" id="SignalP"/>
    </source>
</evidence>
<dbReference type="Proteomes" id="UP001345219">
    <property type="component" value="Chromosome 5"/>
</dbReference>
<keyword evidence="9 14" id="KW-0472">Membrane</keyword>
<dbReference type="PROSITE" id="PS00141">
    <property type="entry name" value="ASP_PROTEASE"/>
    <property type="match status" value="2"/>
</dbReference>
<evidence type="ECO:0000256" key="4">
    <source>
        <dbReference type="ARBA" id="ARBA00022622"/>
    </source>
</evidence>
<dbReference type="PRINTS" id="PR00792">
    <property type="entry name" value="PEPSIN"/>
</dbReference>
<evidence type="ECO:0000256" key="10">
    <source>
        <dbReference type="ARBA" id="ARBA00023180"/>
    </source>
</evidence>
<evidence type="ECO:0000313" key="18">
    <source>
        <dbReference type="Proteomes" id="UP001345219"/>
    </source>
</evidence>
<dbReference type="Pfam" id="PF14541">
    <property type="entry name" value="TAXi_C"/>
    <property type="match status" value="1"/>
</dbReference>
<gene>
    <name evidence="17" type="ORF">SAY87_005711</name>
</gene>
<dbReference type="PANTHER" id="PTHR13683">
    <property type="entry name" value="ASPARTYL PROTEASES"/>
    <property type="match status" value="1"/>
</dbReference>
<evidence type="ECO:0000313" key="17">
    <source>
        <dbReference type="EMBL" id="KAK4760818.1"/>
    </source>
</evidence>
<keyword evidence="18" id="KW-1185">Reference proteome</keyword>
<dbReference type="InterPro" id="IPR032861">
    <property type="entry name" value="TAXi_N"/>
</dbReference>
<name>A0AAN7Q7K9_9MYRT</name>
<dbReference type="InterPro" id="IPR001461">
    <property type="entry name" value="Aspartic_peptidase_A1"/>
</dbReference>
<evidence type="ECO:0000256" key="7">
    <source>
        <dbReference type="ARBA" id="ARBA00022750"/>
    </source>
</evidence>
<dbReference type="GO" id="GO:0004190">
    <property type="term" value="F:aspartic-type endopeptidase activity"/>
    <property type="evidence" value="ECO:0007669"/>
    <property type="project" value="UniProtKB-KW"/>
</dbReference>
<evidence type="ECO:0000256" key="11">
    <source>
        <dbReference type="ARBA" id="ARBA00023288"/>
    </source>
</evidence>
<accession>A0AAN7Q7K9</accession>
<evidence type="ECO:0000256" key="3">
    <source>
        <dbReference type="ARBA" id="ARBA00022475"/>
    </source>
</evidence>
<dbReference type="AlphaFoldDB" id="A0AAN7Q7K9"/>
<dbReference type="PROSITE" id="PS51767">
    <property type="entry name" value="PEPTIDASE_A1"/>
    <property type="match status" value="1"/>
</dbReference>
<protein>
    <recommendedName>
        <fullName evidence="16">Peptidase A1 domain-containing protein</fullName>
    </recommendedName>
</protein>
<feature type="active site" evidence="12">
    <location>
        <position position="129"/>
    </location>
</feature>
<evidence type="ECO:0000256" key="8">
    <source>
        <dbReference type="ARBA" id="ARBA00022801"/>
    </source>
</evidence>
<dbReference type="GO" id="GO:0098552">
    <property type="term" value="C:side of membrane"/>
    <property type="evidence" value="ECO:0007669"/>
    <property type="project" value="UniProtKB-KW"/>
</dbReference>
<dbReference type="InterPro" id="IPR021109">
    <property type="entry name" value="Peptidase_aspartic_dom_sf"/>
</dbReference>
<keyword evidence="10" id="KW-0325">Glycoprotein</keyword>
<dbReference type="InterPro" id="IPR032799">
    <property type="entry name" value="TAXi_C"/>
</dbReference>
<dbReference type="Gene3D" id="2.40.70.10">
    <property type="entry name" value="Acid Proteases"/>
    <property type="match status" value="2"/>
</dbReference>
<feature type="chain" id="PRO_5043022482" description="Peptidase A1 domain-containing protein" evidence="15">
    <location>
        <begin position="35"/>
        <end position="540"/>
    </location>
</feature>
<dbReference type="EMBL" id="JAXIOK010000010">
    <property type="protein sequence ID" value="KAK4760818.1"/>
    <property type="molecule type" value="Genomic_DNA"/>
</dbReference>
<feature type="signal peptide" evidence="15">
    <location>
        <begin position="1"/>
        <end position="34"/>
    </location>
</feature>
<keyword evidence="11" id="KW-0449">Lipoprotein</keyword>
<comment type="similarity">
    <text evidence="2 13">Belongs to the peptidase A1 family.</text>
</comment>
<evidence type="ECO:0000256" key="6">
    <source>
        <dbReference type="ARBA" id="ARBA00022729"/>
    </source>
</evidence>
<proteinExistence type="inferred from homology"/>
<dbReference type="FunFam" id="2.40.70.10:FF:000012">
    <property type="entry name" value="Aspartyl protease family protein 1"/>
    <property type="match status" value="1"/>
</dbReference>
<evidence type="ECO:0000256" key="5">
    <source>
        <dbReference type="ARBA" id="ARBA00022670"/>
    </source>
</evidence>
<feature type="domain" description="Peptidase A1" evidence="16">
    <location>
        <begin position="111"/>
        <end position="452"/>
    </location>
</feature>
<evidence type="ECO:0000256" key="1">
    <source>
        <dbReference type="ARBA" id="ARBA00004609"/>
    </source>
</evidence>
<keyword evidence="6 15" id="KW-0732">Signal</keyword>